<evidence type="ECO:0000313" key="3">
    <source>
        <dbReference type="Proteomes" id="UP001141806"/>
    </source>
</evidence>
<sequence length="333" mass="35520">MFPDNISGLGYSASAIFSRPASMATAEIQVSSSRESNLLPGNPSLLQGHAATMHSTAEGSGRGRLHSMNHQSDSASEKQVTATSGLQGLVSDPLSDTPSEMYLMMSGGLSLSAGHTSNKCRFRSGIDDDVQIEETIINQKEGVPKEGPISREGATNGTSVDNTKSNGAAEGCSDDVSNPLVDVQIPTAVSDQDVECRDADYSVERQKSWADLAEEGNEEDVEEGNEDDEEDTSADSDGDNNDVVKSPRAVVPLSNVQTNLSITDNATMVQDSDYGRVDVHGAGTAVIVFNSEVDTIDKNLQINDRSLTRVRRKRGRPPKDQGSREGMKPTLSQ</sequence>
<feature type="region of interest" description="Disordered" evidence="1">
    <location>
        <begin position="307"/>
        <end position="333"/>
    </location>
</feature>
<proteinExistence type="predicted"/>
<feature type="region of interest" description="Disordered" evidence="1">
    <location>
        <begin position="210"/>
        <end position="252"/>
    </location>
</feature>
<dbReference type="Proteomes" id="UP001141806">
    <property type="component" value="Unassembled WGS sequence"/>
</dbReference>
<reference evidence="2" key="1">
    <citation type="journal article" date="2023" name="Plant J.">
        <title>The genome of the king protea, Protea cynaroides.</title>
        <authorList>
            <person name="Chang J."/>
            <person name="Duong T.A."/>
            <person name="Schoeman C."/>
            <person name="Ma X."/>
            <person name="Roodt D."/>
            <person name="Barker N."/>
            <person name="Li Z."/>
            <person name="Van de Peer Y."/>
            <person name="Mizrachi E."/>
        </authorList>
    </citation>
    <scope>NUCLEOTIDE SEQUENCE</scope>
    <source>
        <tissue evidence="2">Young leaves</tissue>
    </source>
</reference>
<organism evidence="2 3">
    <name type="scientific">Protea cynaroides</name>
    <dbReference type="NCBI Taxonomy" id="273540"/>
    <lineage>
        <taxon>Eukaryota</taxon>
        <taxon>Viridiplantae</taxon>
        <taxon>Streptophyta</taxon>
        <taxon>Embryophyta</taxon>
        <taxon>Tracheophyta</taxon>
        <taxon>Spermatophyta</taxon>
        <taxon>Magnoliopsida</taxon>
        <taxon>Proteales</taxon>
        <taxon>Proteaceae</taxon>
        <taxon>Protea</taxon>
    </lineage>
</organism>
<feature type="compositionally biased region" description="Acidic residues" evidence="1">
    <location>
        <begin position="212"/>
        <end position="240"/>
    </location>
</feature>
<protein>
    <submittedName>
        <fullName evidence="2">Uncharacterized protein</fullName>
    </submittedName>
</protein>
<comment type="caution">
    <text evidence="2">The sequence shown here is derived from an EMBL/GenBank/DDBJ whole genome shotgun (WGS) entry which is preliminary data.</text>
</comment>
<gene>
    <name evidence="2" type="ORF">NE237_026637</name>
</gene>
<evidence type="ECO:0000313" key="2">
    <source>
        <dbReference type="EMBL" id="KAJ4959526.1"/>
    </source>
</evidence>
<keyword evidence="3" id="KW-1185">Reference proteome</keyword>
<name>A0A9Q0H446_9MAGN</name>
<feature type="compositionally biased region" description="Basic and acidic residues" evidence="1">
    <location>
        <begin position="317"/>
        <end position="327"/>
    </location>
</feature>
<feature type="region of interest" description="Disordered" evidence="1">
    <location>
        <begin position="52"/>
        <end position="91"/>
    </location>
</feature>
<dbReference type="EMBL" id="JAMYWD010000010">
    <property type="protein sequence ID" value="KAJ4959526.1"/>
    <property type="molecule type" value="Genomic_DNA"/>
</dbReference>
<evidence type="ECO:0000256" key="1">
    <source>
        <dbReference type="SAM" id="MobiDB-lite"/>
    </source>
</evidence>
<feature type="compositionally biased region" description="Polar residues" evidence="1">
    <location>
        <begin position="68"/>
        <end position="86"/>
    </location>
</feature>
<dbReference type="AlphaFoldDB" id="A0A9Q0H446"/>
<accession>A0A9Q0H446</accession>
<feature type="region of interest" description="Disordered" evidence="1">
    <location>
        <begin position="139"/>
        <end position="178"/>
    </location>
</feature>
<feature type="compositionally biased region" description="Polar residues" evidence="1">
    <location>
        <begin position="153"/>
        <end position="166"/>
    </location>
</feature>